<evidence type="ECO:0000313" key="3">
    <source>
        <dbReference type="EMBL" id="GAA5530523.1"/>
    </source>
</evidence>
<dbReference type="Pfam" id="PF08327">
    <property type="entry name" value="AHSA1"/>
    <property type="match status" value="1"/>
</dbReference>
<accession>A0ABP9X543</accession>
<keyword evidence="4" id="KW-1185">Reference proteome</keyword>
<evidence type="ECO:0000313" key="4">
    <source>
        <dbReference type="Proteomes" id="UP001428290"/>
    </source>
</evidence>
<reference evidence="3 4" key="1">
    <citation type="submission" date="2024-02" db="EMBL/GenBank/DDBJ databases">
        <title>Herpetosiphon gulosus NBRC 112829.</title>
        <authorList>
            <person name="Ichikawa N."/>
            <person name="Katano-Makiyama Y."/>
            <person name="Hidaka K."/>
        </authorList>
    </citation>
    <scope>NUCLEOTIDE SEQUENCE [LARGE SCALE GENOMIC DNA]</scope>
    <source>
        <strain evidence="3 4">NBRC 112829</strain>
    </source>
</reference>
<protein>
    <recommendedName>
        <fullName evidence="2">Activator of Hsp90 ATPase homologue 1/2-like C-terminal domain-containing protein</fullName>
    </recommendedName>
</protein>
<dbReference type="Proteomes" id="UP001428290">
    <property type="component" value="Unassembled WGS sequence"/>
</dbReference>
<dbReference type="InterPro" id="IPR023393">
    <property type="entry name" value="START-like_dom_sf"/>
</dbReference>
<dbReference type="SUPFAM" id="SSF55961">
    <property type="entry name" value="Bet v1-like"/>
    <property type="match status" value="1"/>
</dbReference>
<evidence type="ECO:0000259" key="2">
    <source>
        <dbReference type="Pfam" id="PF08327"/>
    </source>
</evidence>
<dbReference type="Gene3D" id="3.30.530.20">
    <property type="match status" value="1"/>
</dbReference>
<sequence>MAGSQSVPPIELVTYINVVPARVYEALTTGAGWDAWFTQGTTIDPRPGGKIHLRWQNFGAGRWTAEDGGPVLEALPAQRFVFQWSPSGEPTTVAFTLNPLGTGTLVHLVEQGYKRTTSSLQACLGCATGWGEALTLLKFYLEHGITYGTVPPEAAELVAIQAEG</sequence>
<evidence type="ECO:0000256" key="1">
    <source>
        <dbReference type="ARBA" id="ARBA00006817"/>
    </source>
</evidence>
<comment type="similarity">
    <text evidence="1">Belongs to the AHA1 family.</text>
</comment>
<dbReference type="InterPro" id="IPR013538">
    <property type="entry name" value="ASHA1/2-like_C"/>
</dbReference>
<dbReference type="EMBL" id="BAABRU010000019">
    <property type="protein sequence ID" value="GAA5530523.1"/>
    <property type="molecule type" value="Genomic_DNA"/>
</dbReference>
<name>A0ABP9X543_9CHLR</name>
<gene>
    <name evidence="3" type="ORF">Hgul01_04342</name>
</gene>
<dbReference type="CDD" id="cd07814">
    <property type="entry name" value="SRPBCC_CalC_Aha1-like"/>
    <property type="match status" value="1"/>
</dbReference>
<proteinExistence type="inferred from homology"/>
<feature type="domain" description="Activator of Hsp90 ATPase homologue 1/2-like C-terminal" evidence="2">
    <location>
        <begin position="18"/>
        <end position="142"/>
    </location>
</feature>
<organism evidence="3 4">
    <name type="scientific">Herpetosiphon gulosus</name>
    <dbReference type="NCBI Taxonomy" id="1973496"/>
    <lineage>
        <taxon>Bacteria</taxon>
        <taxon>Bacillati</taxon>
        <taxon>Chloroflexota</taxon>
        <taxon>Chloroflexia</taxon>
        <taxon>Herpetosiphonales</taxon>
        <taxon>Herpetosiphonaceae</taxon>
        <taxon>Herpetosiphon</taxon>
    </lineage>
</organism>
<dbReference type="RefSeq" id="WP_345724121.1">
    <property type="nucleotide sequence ID" value="NZ_BAABRU010000019.1"/>
</dbReference>
<comment type="caution">
    <text evidence="3">The sequence shown here is derived from an EMBL/GenBank/DDBJ whole genome shotgun (WGS) entry which is preliminary data.</text>
</comment>